<feature type="compositionally biased region" description="Basic and acidic residues" evidence="6">
    <location>
        <begin position="194"/>
        <end position="207"/>
    </location>
</feature>
<gene>
    <name evidence="9" type="primary">LOC115215549</name>
</gene>
<proteinExistence type="predicted"/>
<dbReference type="PANTHER" id="PTHR45705:SF1">
    <property type="entry name" value="FI20236P1"/>
    <property type="match status" value="1"/>
</dbReference>
<dbReference type="AlphaFoldDB" id="A0A6P7SQJ2"/>
<feature type="compositionally biased region" description="Polar residues" evidence="6">
    <location>
        <begin position="168"/>
        <end position="178"/>
    </location>
</feature>
<evidence type="ECO:0000313" key="8">
    <source>
        <dbReference type="Proteomes" id="UP000515154"/>
    </source>
</evidence>
<dbReference type="PANTHER" id="PTHR45705">
    <property type="entry name" value="FI20236P1"/>
    <property type="match status" value="1"/>
</dbReference>
<dbReference type="GO" id="GO:0005096">
    <property type="term" value="F:GTPase activator activity"/>
    <property type="evidence" value="ECO:0007669"/>
    <property type="project" value="UniProtKB-KW"/>
</dbReference>
<feature type="region of interest" description="Disordered" evidence="6">
    <location>
        <begin position="496"/>
        <end position="524"/>
    </location>
</feature>
<dbReference type="InterPro" id="IPR001164">
    <property type="entry name" value="ArfGAP_dom"/>
</dbReference>
<organism evidence="8 9">
    <name type="scientific">Octopus sinensis</name>
    <name type="common">East Asian common octopus</name>
    <dbReference type="NCBI Taxonomy" id="2607531"/>
    <lineage>
        <taxon>Eukaryota</taxon>
        <taxon>Metazoa</taxon>
        <taxon>Spiralia</taxon>
        <taxon>Lophotrochozoa</taxon>
        <taxon>Mollusca</taxon>
        <taxon>Cephalopoda</taxon>
        <taxon>Coleoidea</taxon>
        <taxon>Octopodiformes</taxon>
        <taxon>Octopoda</taxon>
        <taxon>Incirrata</taxon>
        <taxon>Octopodidae</taxon>
        <taxon>Octopus</taxon>
    </lineage>
</organism>
<evidence type="ECO:0000256" key="3">
    <source>
        <dbReference type="ARBA" id="ARBA00022771"/>
    </source>
</evidence>
<dbReference type="Proteomes" id="UP000515154">
    <property type="component" value="Linkage group LG9"/>
</dbReference>
<dbReference type="SMART" id="SM00105">
    <property type="entry name" value="ArfGap"/>
    <property type="match status" value="1"/>
</dbReference>
<dbReference type="InterPro" id="IPR051718">
    <property type="entry name" value="ARF_GTPase-activating"/>
</dbReference>
<dbReference type="InterPro" id="IPR038508">
    <property type="entry name" value="ArfGAP_dom_sf"/>
</dbReference>
<evidence type="ECO:0000256" key="5">
    <source>
        <dbReference type="PROSITE-ProRule" id="PRU00288"/>
    </source>
</evidence>
<dbReference type="Pfam" id="PF01412">
    <property type="entry name" value="ArfGap"/>
    <property type="match status" value="1"/>
</dbReference>
<dbReference type="PROSITE" id="PS50115">
    <property type="entry name" value="ARFGAP"/>
    <property type="match status" value="1"/>
</dbReference>
<dbReference type="PRINTS" id="PR00405">
    <property type="entry name" value="REVINTRACTNG"/>
</dbReference>
<evidence type="ECO:0000313" key="9">
    <source>
        <dbReference type="RefSeq" id="XP_029640597.1"/>
    </source>
</evidence>
<feature type="compositionally biased region" description="Polar residues" evidence="6">
    <location>
        <begin position="502"/>
        <end position="524"/>
    </location>
</feature>
<evidence type="ECO:0000256" key="2">
    <source>
        <dbReference type="ARBA" id="ARBA00022723"/>
    </source>
</evidence>
<evidence type="ECO:0000256" key="4">
    <source>
        <dbReference type="ARBA" id="ARBA00022833"/>
    </source>
</evidence>
<protein>
    <submittedName>
        <fullName evidence="9">Stromal membrane-associated protein 1 isoform X1</fullName>
    </submittedName>
</protein>
<keyword evidence="2" id="KW-0479">Metal-binding</keyword>
<evidence type="ECO:0000259" key="7">
    <source>
        <dbReference type="PROSITE" id="PS50115"/>
    </source>
</evidence>
<keyword evidence="1" id="KW-0343">GTPase activation</keyword>
<dbReference type="KEGG" id="osn:115215549"/>
<feature type="region of interest" description="Disordered" evidence="6">
    <location>
        <begin position="150"/>
        <end position="217"/>
    </location>
</feature>
<dbReference type="InterPro" id="IPR037278">
    <property type="entry name" value="ARFGAP/RecO"/>
</dbReference>
<dbReference type="Gene3D" id="1.10.220.150">
    <property type="entry name" value="Arf GTPase activating protein"/>
    <property type="match status" value="1"/>
</dbReference>
<keyword evidence="8" id="KW-1185">Reference proteome</keyword>
<dbReference type="GO" id="GO:0005737">
    <property type="term" value="C:cytoplasm"/>
    <property type="evidence" value="ECO:0007669"/>
    <property type="project" value="TreeGrafter"/>
</dbReference>
<sequence>MSTRHEKERQRAAQEKYQAVLSQLLKDEDNKYCVDCDAKGPRWASWNLGIFLCIRCAGIHRNLGVHISKVKSVNLDTWTAEQLAMLMEMGNSRARAVYEANIPDNFRRPQTDSALEAFIRAKYEHKRYIAREWVQPKPTVPKQVKKEVRELLDDEKPEKKKTRGRPSSMIQLNAPSQKVESKEVTETTAQPLKEIAKETKKSSHADDLLNLSSPGESSANNANLLDDFLGSSGTSTANAAPAAPINAVQSQTSGQTPTNTANSSQQAFQQNGAFDDSLFTSASSDAKSGNDKTTKESIMALYGSSTPQQQNIFGVPVASPIVGGAYSQVPSFFSGQQMFSQPGMAPQGAMFLAQQPNTEPVNQYKLFTDTTTPGGMYMPAQGINVQPTMPANNSMAVQQGMTGMVNPGIVGMPQAGLYQLNATGMMATAPGSNSMPAAAAAGMMMQPPQMGMYAATQAQPQMNQMNMQQMQHQLAAMRLNTSNVIPPTGQMGVRPPVGAPANQASNPWGMQPTSGQTLSTNLWQ</sequence>
<keyword evidence="4" id="KW-0862">Zinc</keyword>
<dbReference type="FunFam" id="1.10.220.150:FF:000009">
    <property type="entry name" value="stromal membrane-associated protein 1 isoform X1"/>
    <property type="match status" value="1"/>
</dbReference>
<dbReference type="GO" id="GO:0008270">
    <property type="term" value="F:zinc ion binding"/>
    <property type="evidence" value="ECO:0007669"/>
    <property type="project" value="UniProtKB-KW"/>
</dbReference>
<evidence type="ECO:0000256" key="6">
    <source>
        <dbReference type="SAM" id="MobiDB-lite"/>
    </source>
</evidence>
<name>A0A6P7SQJ2_9MOLL</name>
<feature type="domain" description="Arf-GAP" evidence="7">
    <location>
        <begin position="18"/>
        <end position="136"/>
    </location>
</feature>
<dbReference type="CDD" id="cd08839">
    <property type="entry name" value="ArfGap_SMAP"/>
    <property type="match status" value="1"/>
</dbReference>
<reference evidence="9" key="1">
    <citation type="submission" date="2025-08" db="UniProtKB">
        <authorList>
            <consortium name="RefSeq"/>
        </authorList>
    </citation>
    <scope>IDENTIFICATION</scope>
</reference>
<dbReference type="InterPro" id="IPR044732">
    <property type="entry name" value="ArfGAP_SMAP1-like"/>
</dbReference>
<accession>A0A6P7SQJ2</accession>
<dbReference type="SUPFAM" id="SSF57863">
    <property type="entry name" value="ArfGap/RecO-like zinc finger"/>
    <property type="match status" value="1"/>
</dbReference>
<dbReference type="RefSeq" id="XP_029640597.1">
    <property type="nucleotide sequence ID" value="XM_029784737.2"/>
</dbReference>
<evidence type="ECO:0000256" key="1">
    <source>
        <dbReference type="ARBA" id="ARBA00022468"/>
    </source>
</evidence>
<keyword evidence="3 5" id="KW-0863">Zinc-finger</keyword>